<keyword evidence="2" id="KW-0813">Transport</keyword>
<feature type="transmembrane region" description="Helical" evidence="9">
    <location>
        <begin position="53"/>
        <end position="76"/>
    </location>
</feature>
<gene>
    <name evidence="11" type="ORF">U6N30_07225</name>
</gene>
<reference evidence="11 12" key="1">
    <citation type="submission" date="2023-12" db="EMBL/GenBank/DDBJ databases">
        <title>Blastococcus brunescens sp. nov., an actonobacterium isolated from sandstone collected in sahara desert.</title>
        <authorList>
            <person name="Gtari M."/>
            <person name="Ghodhbane F."/>
        </authorList>
    </citation>
    <scope>NUCLEOTIDE SEQUENCE [LARGE SCALE GENOMIC DNA]</scope>
    <source>
        <strain evidence="11 12">BMG 8361</strain>
    </source>
</reference>
<dbReference type="Proteomes" id="UP001324287">
    <property type="component" value="Chromosome"/>
</dbReference>
<organism evidence="11 12">
    <name type="scientific">Blastococcus brunescens</name>
    <dbReference type="NCBI Taxonomy" id="1564165"/>
    <lineage>
        <taxon>Bacteria</taxon>
        <taxon>Bacillati</taxon>
        <taxon>Actinomycetota</taxon>
        <taxon>Actinomycetes</taxon>
        <taxon>Geodermatophilales</taxon>
        <taxon>Geodermatophilaceae</taxon>
        <taxon>Blastococcus</taxon>
    </lineage>
</organism>
<evidence type="ECO:0000256" key="3">
    <source>
        <dbReference type="ARBA" id="ARBA00022475"/>
    </source>
</evidence>
<evidence type="ECO:0000259" key="10">
    <source>
        <dbReference type="Pfam" id="PF04290"/>
    </source>
</evidence>
<sequence>MEKLAKAVAVPLGILASVSTMVMLIAIAADVIYRNLTDRSIPGVLELSETALVATVFLGLAYAGVSGAHIGVDLLVTRLPKATAKWTLVTAGILSIGTIGWLLLATLERAVDSVQRGETRTGLLSWPLWPARWIIAIGLCSWLIVVIANVVRLLRGQDQLGAEGEGL</sequence>
<accession>A0ABZ1B3V1</accession>
<evidence type="ECO:0000256" key="2">
    <source>
        <dbReference type="ARBA" id="ARBA00022448"/>
    </source>
</evidence>
<evidence type="ECO:0000256" key="5">
    <source>
        <dbReference type="ARBA" id="ARBA00022692"/>
    </source>
</evidence>
<evidence type="ECO:0000313" key="11">
    <source>
        <dbReference type="EMBL" id="WRL65414.1"/>
    </source>
</evidence>
<evidence type="ECO:0000256" key="6">
    <source>
        <dbReference type="ARBA" id="ARBA00022989"/>
    </source>
</evidence>
<protein>
    <submittedName>
        <fullName evidence="11">TRAP transporter small permease</fullName>
    </submittedName>
</protein>
<feature type="domain" description="Tripartite ATP-independent periplasmic transporters DctQ component" evidence="10">
    <location>
        <begin position="23"/>
        <end position="155"/>
    </location>
</feature>
<dbReference type="RefSeq" id="WP_324276736.1">
    <property type="nucleotide sequence ID" value="NZ_CP141261.1"/>
</dbReference>
<name>A0ABZ1B3V1_9ACTN</name>
<dbReference type="PANTHER" id="PTHR35011:SF10">
    <property type="entry name" value="TRAP TRANSPORTER SMALL PERMEASE PROTEIN"/>
    <property type="match status" value="1"/>
</dbReference>
<proteinExistence type="inferred from homology"/>
<evidence type="ECO:0000256" key="9">
    <source>
        <dbReference type="SAM" id="Phobius"/>
    </source>
</evidence>
<evidence type="ECO:0000256" key="4">
    <source>
        <dbReference type="ARBA" id="ARBA00022519"/>
    </source>
</evidence>
<feature type="transmembrane region" description="Helical" evidence="9">
    <location>
        <begin position="88"/>
        <end position="111"/>
    </location>
</feature>
<evidence type="ECO:0000256" key="7">
    <source>
        <dbReference type="ARBA" id="ARBA00023136"/>
    </source>
</evidence>
<keyword evidence="12" id="KW-1185">Reference proteome</keyword>
<evidence type="ECO:0000256" key="8">
    <source>
        <dbReference type="ARBA" id="ARBA00038436"/>
    </source>
</evidence>
<evidence type="ECO:0000256" key="1">
    <source>
        <dbReference type="ARBA" id="ARBA00004429"/>
    </source>
</evidence>
<keyword evidence="7 9" id="KW-0472">Membrane</keyword>
<keyword evidence="5 9" id="KW-0812">Transmembrane</keyword>
<dbReference type="InterPro" id="IPR055348">
    <property type="entry name" value="DctQ"/>
</dbReference>
<comment type="similarity">
    <text evidence="8">Belongs to the TRAP transporter small permease family.</text>
</comment>
<evidence type="ECO:0000313" key="12">
    <source>
        <dbReference type="Proteomes" id="UP001324287"/>
    </source>
</evidence>
<feature type="transmembrane region" description="Helical" evidence="9">
    <location>
        <begin position="131"/>
        <end position="151"/>
    </location>
</feature>
<keyword evidence="6 9" id="KW-1133">Transmembrane helix</keyword>
<keyword evidence="3" id="KW-1003">Cell membrane</keyword>
<comment type="subcellular location">
    <subcellularLocation>
        <location evidence="1">Cell inner membrane</location>
        <topology evidence="1">Multi-pass membrane protein</topology>
    </subcellularLocation>
</comment>
<dbReference type="PANTHER" id="PTHR35011">
    <property type="entry name" value="2,3-DIKETO-L-GULONATE TRAP TRANSPORTER SMALL PERMEASE PROTEIN YIAM"/>
    <property type="match status" value="1"/>
</dbReference>
<feature type="transmembrane region" description="Helical" evidence="9">
    <location>
        <begin position="12"/>
        <end position="33"/>
    </location>
</feature>
<dbReference type="InterPro" id="IPR007387">
    <property type="entry name" value="TRAP_DctQ"/>
</dbReference>
<keyword evidence="4" id="KW-0997">Cell inner membrane</keyword>
<dbReference type="EMBL" id="CP141261">
    <property type="protein sequence ID" value="WRL65414.1"/>
    <property type="molecule type" value="Genomic_DNA"/>
</dbReference>
<dbReference type="Pfam" id="PF04290">
    <property type="entry name" value="DctQ"/>
    <property type="match status" value="1"/>
</dbReference>